<dbReference type="Gene3D" id="3.30.420.40">
    <property type="match status" value="2"/>
</dbReference>
<dbReference type="AlphaFoldDB" id="A0A1G6IIE4"/>
<feature type="binding site" evidence="6">
    <location>
        <begin position="287"/>
        <end position="290"/>
    </location>
    <ligand>
        <name>ATP</name>
        <dbReference type="ChEBI" id="CHEBI:30616"/>
    </ligand>
</feature>
<evidence type="ECO:0000256" key="1">
    <source>
        <dbReference type="ARBA" id="ARBA00022490"/>
    </source>
</evidence>
<dbReference type="Pfam" id="PF06723">
    <property type="entry name" value="MreB_Mbl"/>
    <property type="match status" value="1"/>
</dbReference>
<keyword evidence="2 6" id="KW-0547">Nucleotide-binding</keyword>
<keyword evidence="4 6" id="KW-0133">Cell shape</keyword>
<dbReference type="EMBL" id="FMYI01000004">
    <property type="protein sequence ID" value="SDC06362.1"/>
    <property type="molecule type" value="Genomic_DNA"/>
</dbReference>
<feature type="binding site" evidence="6">
    <location>
        <begin position="159"/>
        <end position="161"/>
    </location>
    <ligand>
        <name>ATP</name>
        <dbReference type="ChEBI" id="CHEBI:30616"/>
    </ligand>
</feature>
<dbReference type="CDD" id="cd10225">
    <property type="entry name" value="ASKHA_NBD_MreB-like"/>
    <property type="match status" value="1"/>
</dbReference>
<reference evidence="8" key="1">
    <citation type="submission" date="2016-09" db="EMBL/GenBank/DDBJ databases">
        <authorList>
            <person name="Varghese N."/>
            <person name="Submissions S."/>
        </authorList>
    </citation>
    <scope>NUCLEOTIDE SEQUENCE [LARGE SCALE GENOMIC DNA]</scope>
    <source>
        <strain evidence="8">S5</strain>
    </source>
</reference>
<dbReference type="NCBIfam" id="TIGR00904">
    <property type="entry name" value="mreB"/>
    <property type="match status" value="1"/>
</dbReference>
<dbReference type="Proteomes" id="UP000242949">
    <property type="component" value="Unassembled WGS sequence"/>
</dbReference>
<dbReference type="GO" id="GO:0000902">
    <property type="term" value="P:cell morphogenesis"/>
    <property type="evidence" value="ECO:0007669"/>
    <property type="project" value="InterPro"/>
</dbReference>
<dbReference type="SUPFAM" id="SSF53067">
    <property type="entry name" value="Actin-like ATPase domain"/>
    <property type="match status" value="2"/>
</dbReference>
<dbReference type="STRING" id="1612202.SAMN05421734_10447"/>
<dbReference type="InterPro" id="IPR004000">
    <property type="entry name" value="Actin"/>
</dbReference>
<comment type="similarity">
    <text evidence="5 6">Belongs to the FtsA/MreB family.</text>
</comment>
<comment type="subcellular location">
    <subcellularLocation>
        <location evidence="6">Cytoplasm</location>
    </subcellularLocation>
    <text evidence="6">Membrane-associated.</text>
</comment>
<dbReference type="InterPro" id="IPR043129">
    <property type="entry name" value="ATPase_NBD"/>
</dbReference>
<evidence type="ECO:0000256" key="2">
    <source>
        <dbReference type="ARBA" id="ARBA00022741"/>
    </source>
</evidence>
<dbReference type="InterPro" id="IPR004753">
    <property type="entry name" value="MreB"/>
</dbReference>
<dbReference type="HAMAP" id="MF_02207">
    <property type="entry name" value="MreB"/>
    <property type="match status" value="1"/>
</dbReference>
<dbReference type="NCBIfam" id="NF010539">
    <property type="entry name" value="PRK13927.1"/>
    <property type="match status" value="1"/>
</dbReference>
<keyword evidence="8" id="KW-1185">Reference proteome</keyword>
<evidence type="ECO:0000256" key="3">
    <source>
        <dbReference type="ARBA" id="ARBA00022840"/>
    </source>
</evidence>
<gene>
    <name evidence="6" type="primary">mreB</name>
    <name evidence="7" type="ORF">SAMN05421734_10447</name>
</gene>
<sequence>MFNHTAIGIDLGTANILVYTKQKGIVFNEPSVVAIDTRNNQLVAIGQEAKDMIGKTPQHIASIRPLREGVIADYDVAAQMLSAILKKVGKKIGTSLRKPIVIVCAPTGSTAVEKRAIENAIQNFGVKDVHLIEEPVAAAIGAGLPIAEPISNTIVDIGGGTSEVAIISYGGIVTSRSIRTAGDKMDEEIVHFIRQKHNVLIGYQTAERIKQEIGYAPVEHDPLSIEVSGRDLVSGLPKEITITSNDVQKAIREALENIASTIHATLEDCPPELSGDIVDQGITLAGGGALLHGIVEWLKNELHVPVRVAEDPLNAIAIGTAESVKQVDKYKKLGK</sequence>
<proteinExistence type="inferred from homology"/>
<keyword evidence="3 6" id="KW-0067">ATP-binding</keyword>
<evidence type="ECO:0000313" key="7">
    <source>
        <dbReference type="EMBL" id="SDC06362.1"/>
    </source>
</evidence>
<dbReference type="SMART" id="SM00268">
    <property type="entry name" value="ACTIN"/>
    <property type="match status" value="1"/>
</dbReference>
<keyword evidence="1 6" id="KW-0963">Cytoplasm</keyword>
<dbReference type="OrthoDB" id="9768127at2"/>
<dbReference type="GO" id="GO:0005737">
    <property type="term" value="C:cytoplasm"/>
    <property type="evidence" value="ECO:0007669"/>
    <property type="project" value="UniProtKB-SubCell"/>
</dbReference>
<dbReference type="PANTHER" id="PTHR42749">
    <property type="entry name" value="CELL SHAPE-DETERMINING PROTEIN MREB"/>
    <property type="match status" value="1"/>
</dbReference>
<organism evidence="7 8">
    <name type="scientific">Pelagirhabdus alkalitolerans</name>
    <dbReference type="NCBI Taxonomy" id="1612202"/>
    <lineage>
        <taxon>Bacteria</taxon>
        <taxon>Bacillati</taxon>
        <taxon>Bacillota</taxon>
        <taxon>Bacilli</taxon>
        <taxon>Bacillales</taxon>
        <taxon>Bacillaceae</taxon>
        <taxon>Pelagirhabdus</taxon>
    </lineage>
</organism>
<name>A0A1G6IIE4_9BACI</name>
<accession>A0A1G6IIE4</accession>
<evidence type="ECO:0000256" key="5">
    <source>
        <dbReference type="ARBA" id="ARBA00023458"/>
    </source>
</evidence>
<feature type="binding site" evidence="6">
    <location>
        <begin position="13"/>
        <end position="15"/>
    </location>
    <ligand>
        <name>ATP</name>
        <dbReference type="ChEBI" id="CHEBI:30616"/>
    </ligand>
</feature>
<protein>
    <recommendedName>
        <fullName evidence="6">Cell shape-determining protein MreB</fullName>
    </recommendedName>
</protein>
<dbReference type="GO" id="GO:0005524">
    <property type="term" value="F:ATP binding"/>
    <property type="evidence" value="ECO:0007669"/>
    <property type="project" value="UniProtKB-KW"/>
</dbReference>
<comment type="function">
    <text evidence="6">Forms membrane-associated dynamic filaments that are essential for cell shape determination. Acts by regulating cell wall synthesis and cell elongation, and thus cell shape. A feedback loop between cell geometry and MreB localization may maintain elongated cell shape by targeting cell wall growth to regions of negative cell wall curvature.</text>
</comment>
<dbReference type="GO" id="GO:0008360">
    <property type="term" value="P:regulation of cell shape"/>
    <property type="evidence" value="ECO:0007669"/>
    <property type="project" value="UniProtKB-UniRule"/>
</dbReference>
<dbReference type="NCBIfam" id="NF010540">
    <property type="entry name" value="PRK13929.1"/>
    <property type="match status" value="1"/>
</dbReference>
<dbReference type="RefSeq" id="WP_090794925.1">
    <property type="nucleotide sequence ID" value="NZ_FMYI01000004.1"/>
</dbReference>
<feature type="binding site" evidence="6">
    <location>
        <begin position="207"/>
        <end position="210"/>
    </location>
    <ligand>
        <name>ATP</name>
        <dbReference type="ChEBI" id="CHEBI:30616"/>
    </ligand>
</feature>
<comment type="subunit">
    <text evidence="6">Forms polymers.</text>
</comment>
<evidence type="ECO:0000256" key="4">
    <source>
        <dbReference type="ARBA" id="ARBA00022960"/>
    </source>
</evidence>
<dbReference type="PANTHER" id="PTHR42749:SF1">
    <property type="entry name" value="CELL SHAPE-DETERMINING PROTEIN MREB"/>
    <property type="match status" value="1"/>
</dbReference>
<evidence type="ECO:0000313" key="8">
    <source>
        <dbReference type="Proteomes" id="UP000242949"/>
    </source>
</evidence>
<evidence type="ECO:0000256" key="6">
    <source>
        <dbReference type="HAMAP-Rule" id="MF_02207"/>
    </source>
</evidence>
<dbReference type="PRINTS" id="PR01652">
    <property type="entry name" value="SHAPEPROTEIN"/>
</dbReference>
<dbReference type="InterPro" id="IPR056546">
    <property type="entry name" value="MreB_MamK-like"/>
</dbReference>